<gene>
    <name evidence="2" type="ORF">KPL78_29760</name>
</gene>
<name>A0ABS7AIC9_9PROT</name>
<sequence length="532" mass="57505">MMALLDQYGKPIPPASIRRLREEVAAPTLTGVRPVVSGHPAEGLTPARLAQIHRAAAQGDPLRYLELAEDIEERDLHYAGVIGTRKRSVAQLPITVEAASDAAEHVQHADFLRAWLKTGVLEGGLFDILDAVGKGFSVMEIMWRTDPGNIVPQRLAFRPQRWFSTDDDGDTIVLLEGATKQPLAPHKFVVHRHPNKSGLVMRSGLARVASWAWMYKSFTMKDWAIFVQNYGQPIRVGKYGPNASDADRDVLMRAVANIAGDCAAMIPESMLIEFIEAKNAVDGSALYEKRVDWLDRQISKLVLGQTTTTDAVSGGHAVAQEHRLVQEDIERADARMISTTATQQLGQLIIALNFGPQEAYPSIRIGRPDEVPLANVVDAVQKLGPLGLKVEASEIRDRLGLSEPAKGEDADVIGGRPPPPVQAPPGAEAKPPPPPELQAFQRRIASLHASQPETDVIQALTDRLALDAQGALAGVLDQVQAELHAASDLADFGRRLAGLRLDPEALAVVLGRGMAIAHLAGQAMVLDELQGG</sequence>
<protein>
    <submittedName>
        <fullName evidence="2">DUF935 domain-containing protein</fullName>
    </submittedName>
</protein>
<proteinExistence type="predicted"/>
<keyword evidence="3" id="KW-1185">Reference proteome</keyword>
<reference evidence="2 3" key="1">
    <citation type="submission" date="2021-07" db="EMBL/GenBank/DDBJ databases">
        <authorList>
            <person name="So Y."/>
        </authorList>
    </citation>
    <scope>NUCLEOTIDE SEQUENCE [LARGE SCALE GENOMIC DNA]</scope>
    <source>
        <strain evidence="2 3">HJA6</strain>
    </source>
</reference>
<organism evidence="2 3">
    <name type="scientific">Roseomonas alba</name>
    <dbReference type="NCBI Taxonomy" id="2846776"/>
    <lineage>
        <taxon>Bacteria</taxon>
        <taxon>Pseudomonadati</taxon>
        <taxon>Pseudomonadota</taxon>
        <taxon>Alphaproteobacteria</taxon>
        <taxon>Acetobacterales</taxon>
        <taxon>Roseomonadaceae</taxon>
        <taxon>Roseomonas</taxon>
    </lineage>
</organism>
<feature type="region of interest" description="Disordered" evidence="1">
    <location>
        <begin position="399"/>
        <end position="436"/>
    </location>
</feature>
<dbReference type="InterPro" id="IPR009279">
    <property type="entry name" value="Portal_Mu"/>
</dbReference>
<evidence type="ECO:0000313" key="3">
    <source>
        <dbReference type="Proteomes" id="UP001196565"/>
    </source>
</evidence>
<evidence type="ECO:0000313" key="2">
    <source>
        <dbReference type="EMBL" id="MBW6402070.1"/>
    </source>
</evidence>
<dbReference type="Pfam" id="PF06074">
    <property type="entry name" value="Portal_Mu"/>
    <property type="match status" value="1"/>
</dbReference>
<accession>A0ABS7AIC9</accession>
<comment type="caution">
    <text evidence="2">The sequence shown here is derived from an EMBL/GenBank/DDBJ whole genome shotgun (WGS) entry which is preliminary data.</text>
</comment>
<dbReference type="Proteomes" id="UP001196565">
    <property type="component" value="Unassembled WGS sequence"/>
</dbReference>
<feature type="compositionally biased region" description="Basic and acidic residues" evidence="1">
    <location>
        <begin position="399"/>
        <end position="409"/>
    </location>
</feature>
<dbReference type="EMBL" id="JAHYBZ010000021">
    <property type="protein sequence ID" value="MBW6402070.1"/>
    <property type="molecule type" value="Genomic_DNA"/>
</dbReference>
<evidence type="ECO:0000256" key="1">
    <source>
        <dbReference type="SAM" id="MobiDB-lite"/>
    </source>
</evidence>